<keyword evidence="1" id="KW-0472">Membrane</keyword>
<evidence type="ECO:0000313" key="3">
    <source>
        <dbReference type="Proteomes" id="UP000507470"/>
    </source>
</evidence>
<evidence type="ECO:0008006" key="4">
    <source>
        <dbReference type="Google" id="ProtNLM"/>
    </source>
</evidence>
<keyword evidence="3" id="KW-1185">Reference proteome</keyword>
<accession>A0A6J8BVA8</accession>
<proteinExistence type="predicted"/>
<keyword evidence="1" id="KW-1133">Transmembrane helix</keyword>
<dbReference type="Pfam" id="PF06979">
    <property type="entry name" value="TMEM70"/>
    <property type="match status" value="1"/>
</dbReference>
<sequence>MECLRNARRVNVILLLYREQCQCLKNRIHTFIHKPNANRNVRLYSKRLPYEVDTNVRQDILLYTNKQRNGMMLSLSVAGVLSSVIFGGWFTYTLLCVRDPAPDPDETRWWKNNIFWRNKNKTALLTIIGLAGFGFTFIGHQVPAHTCKKIWLLAGGQKVKIHTYGPFLSTKEMIVPLSNMTCTVLPEPGEENKDVSFKIKGSRLFYSVECKGDFLQPKLFNSTVGMFRKNFNK</sequence>
<evidence type="ECO:0000256" key="1">
    <source>
        <dbReference type="SAM" id="Phobius"/>
    </source>
</evidence>
<feature type="transmembrane region" description="Helical" evidence="1">
    <location>
        <begin position="72"/>
        <end position="92"/>
    </location>
</feature>
<feature type="transmembrane region" description="Helical" evidence="1">
    <location>
        <begin position="122"/>
        <end position="139"/>
    </location>
</feature>
<name>A0A6J8BVA8_MYTCO</name>
<dbReference type="InterPro" id="IPR026100">
    <property type="entry name" value="Tmem223"/>
</dbReference>
<dbReference type="EMBL" id="CACVKT020003999">
    <property type="protein sequence ID" value="CAC5387396.1"/>
    <property type="molecule type" value="Genomic_DNA"/>
</dbReference>
<dbReference type="GO" id="GO:0005739">
    <property type="term" value="C:mitochondrion"/>
    <property type="evidence" value="ECO:0007669"/>
    <property type="project" value="TreeGrafter"/>
</dbReference>
<protein>
    <recommendedName>
        <fullName evidence="4">Transmembrane protein 223</fullName>
    </recommendedName>
</protein>
<keyword evidence="1" id="KW-0812">Transmembrane</keyword>
<dbReference type="AlphaFoldDB" id="A0A6J8BVA8"/>
<dbReference type="Proteomes" id="UP000507470">
    <property type="component" value="Unassembled WGS sequence"/>
</dbReference>
<dbReference type="OrthoDB" id="5950063at2759"/>
<organism evidence="2 3">
    <name type="scientific">Mytilus coruscus</name>
    <name type="common">Sea mussel</name>
    <dbReference type="NCBI Taxonomy" id="42192"/>
    <lineage>
        <taxon>Eukaryota</taxon>
        <taxon>Metazoa</taxon>
        <taxon>Spiralia</taxon>
        <taxon>Lophotrochozoa</taxon>
        <taxon>Mollusca</taxon>
        <taxon>Bivalvia</taxon>
        <taxon>Autobranchia</taxon>
        <taxon>Pteriomorphia</taxon>
        <taxon>Mytilida</taxon>
        <taxon>Mytiloidea</taxon>
        <taxon>Mytilidae</taxon>
        <taxon>Mytilinae</taxon>
        <taxon>Mytilus</taxon>
    </lineage>
</organism>
<evidence type="ECO:0000313" key="2">
    <source>
        <dbReference type="EMBL" id="CAC5387396.1"/>
    </source>
</evidence>
<gene>
    <name evidence="2" type="ORF">MCOR_22733</name>
</gene>
<dbReference type="PANTHER" id="PTHR14549">
    <property type="entry name" value="TRANSMEMBRANE PROTEIN 223"/>
    <property type="match status" value="1"/>
</dbReference>
<reference evidence="2 3" key="1">
    <citation type="submission" date="2020-06" db="EMBL/GenBank/DDBJ databases">
        <authorList>
            <person name="Li R."/>
            <person name="Bekaert M."/>
        </authorList>
    </citation>
    <scope>NUCLEOTIDE SEQUENCE [LARGE SCALE GENOMIC DNA]</scope>
    <source>
        <strain evidence="3">wild</strain>
    </source>
</reference>
<dbReference type="InterPro" id="IPR045325">
    <property type="entry name" value="TMEM70/TMEM186/TMEM223"/>
</dbReference>
<dbReference type="PANTHER" id="PTHR14549:SF2">
    <property type="entry name" value="TRANSMEMBRANE PROTEIN 223"/>
    <property type="match status" value="1"/>
</dbReference>